<dbReference type="EMBL" id="RPDH01000002">
    <property type="protein sequence ID" value="RPE09761.1"/>
    <property type="molecule type" value="Genomic_DNA"/>
</dbReference>
<evidence type="ECO:0000256" key="4">
    <source>
        <dbReference type="ARBA" id="ARBA00023163"/>
    </source>
</evidence>
<dbReference type="CDD" id="cd01106">
    <property type="entry name" value="HTH_TipAL-Mta"/>
    <property type="match status" value="1"/>
</dbReference>
<dbReference type="Pfam" id="PF13411">
    <property type="entry name" value="MerR_1"/>
    <property type="match status" value="1"/>
</dbReference>
<dbReference type="InterPro" id="IPR000551">
    <property type="entry name" value="MerR-type_HTH_dom"/>
</dbReference>
<evidence type="ECO:0000313" key="6">
    <source>
        <dbReference type="EMBL" id="RPE09761.1"/>
    </source>
</evidence>
<dbReference type="PANTHER" id="PTHR30204:SF90">
    <property type="entry name" value="HTH-TYPE TRANSCRIPTIONAL ACTIVATOR MTA"/>
    <property type="match status" value="1"/>
</dbReference>
<protein>
    <submittedName>
        <fullName evidence="6">MerR family transcriptional regulator</fullName>
    </submittedName>
</protein>
<feature type="domain" description="HTH merR-type" evidence="5">
    <location>
        <begin position="4"/>
        <end position="73"/>
    </location>
</feature>
<dbReference type="SUPFAM" id="SSF46955">
    <property type="entry name" value="Putative DNA-binding domain"/>
    <property type="match status" value="1"/>
</dbReference>
<evidence type="ECO:0000313" key="7">
    <source>
        <dbReference type="Proteomes" id="UP000278351"/>
    </source>
</evidence>
<evidence type="ECO:0000256" key="1">
    <source>
        <dbReference type="ARBA" id="ARBA00023015"/>
    </source>
</evidence>
<dbReference type="InterPro" id="IPR012925">
    <property type="entry name" value="TipAS_dom"/>
</dbReference>
<dbReference type="InterPro" id="IPR009061">
    <property type="entry name" value="DNA-bd_dom_put_sf"/>
</dbReference>
<dbReference type="RefSeq" id="WP_123848740.1">
    <property type="nucleotide sequence ID" value="NZ_RPDH01000002.1"/>
</dbReference>
<proteinExistence type="predicted"/>
<dbReference type="InterPro" id="IPR036244">
    <property type="entry name" value="TipA-like_antibiotic-bd"/>
</dbReference>
<keyword evidence="7" id="KW-1185">Reference proteome</keyword>
<dbReference type="Proteomes" id="UP000278351">
    <property type="component" value="Unassembled WGS sequence"/>
</dbReference>
<dbReference type="OrthoDB" id="1894615at2"/>
<dbReference type="SMART" id="SM00422">
    <property type="entry name" value="HTH_MERR"/>
    <property type="match status" value="1"/>
</dbReference>
<reference evidence="6 7" key="1">
    <citation type="submission" date="2018-11" db="EMBL/GenBank/DDBJ databases">
        <title>Chitinophaga lutea sp.nov., isolate from arsenic contaminated soil.</title>
        <authorList>
            <person name="Zong Y."/>
        </authorList>
    </citation>
    <scope>NUCLEOTIDE SEQUENCE [LARGE SCALE GENOMIC DNA]</scope>
    <source>
        <strain evidence="6 7">ZY74</strain>
    </source>
</reference>
<dbReference type="GO" id="GO:0003700">
    <property type="term" value="F:DNA-binding transcription factor activity"/>
    <property type="evidence" value="ECO:0007669"/>
    <property type="project" value="InterPro"/>
</dbReference>
<keyword evidence="2" id="KW-0238">DNA-binding</keyword>
<keyword evidence="4" id="KW-0804">Transcription</keyword>
<keyword evidence="3" id="KW-0010">Activator</keyword>
<organism evidence="6 7">
    <name type="scientific">Chitinophaga lutea</name>
    <dbReference type="NCBI Taxonomy" id="2488634"/>
    <lineage>
        <taxon>Bacteria</taxon>
        <taxon>Pseudomonadati</taxon>
        <taxon>Bacteroidota</taxon>
        <taxon>Chitinophagia</taxon>
        <taxon>Chitinophagales</taxon>
        <taxon>Chitinophagaceae</taxon>
        <taxon>Chitinophaga</taxon>
    </lineage>
</organism>
<accession>A0A3N4PX93</accession>
<gene>
    <name evidence="6" type="ORF">EGT74_22580</name>
</gene>
<dbReference type="SUPFAM" id="SSF89082">
    <property type="entry name" value="Antibiotic binding domain of TipA-like multidrug resistance regulators"/>
    <property type="match status" value="1"/>
</dbReference>
<dbReference type="PRINTS" id="PR00040">
    <property type="entry name" value="HTHMERR"/>
</dbReference>
<name>A0A3N4PX93_9BACT</name>
<dbReference type="PROSITE" id="PS50937">
    <property type="entry name" value="HTH_MERR_2"/>
    <property type="match status" value="1"/>
</dbReference>
<evidence type="ECO:0000259" key="5">
    <source>
        <dbReference type="PROSITE" id="PS50937"/>
    </source>
</evidence>
<dbReference type="Pfam" id="PF07739">
    <property type="entry name" value="TipAS"/>
    <property type="match status" value="1"/>
</dbReference>
<dbReference type="InterPro" id="IPR047057">
    <property type="entry name" value="MerR_fam"/>
</dbReference>
<comment type="caution">
    <text evidence="6">The sequence shown here is derived from an EMBL/GenBank/DDBJ whole genome shotgun (WGS) entry which is preliminary data.</text>
</comment>
<dbReference type="GO" id="GO:0003677">
    <property type="term" value="F:DNA binding"/>
    <property type="evidence" value="ECO:0007669"/>
    <property type="project" value="UniProtKB-KW"/>
</dbReference>
<dbReference type="AlphaFoldDB" id="A0A3N4PX93"/>
<dbReference type="Gene3D" id="1.10.1660.10">
    <property type="match status" value="1"/>
</dbReference>
<keyword evidence="1" id="KW-0805">Transcription regulation</keyword>
<evidence type="ECO:0000256" key="3">
    <source>
        <dbReference type="ARBA" id="ARBA00023159"/>
    </source>
</evidence>
<evidence type="ECO:0000256" key="2">
    <source>
        <dbReference type="ARBA" id="ARBA00023125"/>
    </source>
</evidence>
<dbReference type="PANTHER" id="PTHR30204">
    <property type="entry name" value="REDOX-CYCLING DRUG-SENSING TRANSCRIPTIONAL ACTIVATOR SOXR"/>
    <property type="match status" value="1"/>
</dbReference>
<sequence>MENTYTVKQLAALAGVSVRTLHHYDACGLLKPGKRSPAGYRLYGPYELYRLQQIMFYKELDFPLENIAAILDDPDFELTPALEAHEKALQARRDRISTLLETIHKTLEKLKGGPVMLTDKDLYEGFPKGNTYREEAVAKWGREAVEKSENNLRKLDKAELLKLRSRFDEIRSELGGLMHLPASHPKVQKVIHTHFELIKRFWGETVPEAERLAAYAGLAKLYINDERYTQTPDGKSDPAYAAFIAEGMTYYSTHPA</sequence>
<dbReference type="Gene3D" id="1.10.490.50">
    <property type="entry name" value="Antibiotic binding domain of TipA-like multidrug resistance regulators"/>
    <property type="match status" value="1"/>
</dbReference>